<dbReference type="GO" id="GO:0006289">
    <property type="term" value="P:nucleotide-excision repair"/>
    <property type="evidence" value="ECO:0007669"/>
    <property type="project" value="TreeGrafter"/>
</dbReference>
<dbReference type="PANTHER" id="PTHR47957:SF3">
    <property type="entry name" value="ATP-DEPENDENT HELICASE HRQ1"/>
    <property type="match status" value="1"/>
</dbReference>
<comment type="caution">
    <text evidence="6">The sequence shown here is derived from an EMBL/GenBank/DDBJ whole genome shotgun (WGS) entry which is preliminary data.</text>
</comment>
<feature type="domain" description="Helicase ATP-binding" evidence="4">
    <location>
        <begin position="251"/>
        <end position="434"/>
    </location>
</feature>
<feature type="region of interest" description="Disordered" evidence="3">
    <location>
        <begin position="1"/>
        <end position="22"/>
    </location>
</feature>
<dbReference type="CDD" id="cd18797">
    <property type="entry name" value="SF2_C_Hrq"/>
    <property type="match status" value="1"/>
</dbReference>
<name>A0A9P6X8S6_RHIOR</name>
<keyword evidence="1" id="KW-0547">Nucleotide-binding</keyword>
<dbReference type="SUPFAM" id="SSF52540">
    <property type="entry name" value="P-loop containing nucleoside triphosphate hydrolases"/>
    <property type="match status" value="1"/>
</dbReference>
<dbReference type="GO" id="GO:0036297">
    <property type="term" value="P:interstrand cross-link repair"/>
    <property type="evidence" value="ECO:0007669"/>
    <property type="project" value="TreeGrafter"/>
</dbReference>
<evidence type="ECO:0000256" key="3">
    <source>
        <dbReference type="SAM" id="MobiDB-lite"/>
    </source>
</evidence>
<dbReference type="GO" id="GO:0003676">
    <property type="term" value="F:nucleic acid binding"/>
    <property type="evidence" value="ECO:0007669"/>
    <property type="project" value="InterPro"/>
</dbReference>
<protein>
    <recommendedName>
        <fullName evidence="8">P-loop containing nucleoside triphosphate hydrolase protein</fullName>
    </recommendedName>
</protein>
<dbReference type="PROSITE" id="PS51194">
    <property type="entry name" value="HELICASE_CTER"/>
    <property type="match status" value="1"/>
</dbReference>
<accession>A0A9P6X8S6</accession>
<dbReference type="SMART" id="SM00490">
    <property type="entry name" value="HELICc"/>
    <property type="match status" value="1"/>
</dbReference>
<dbReference type="GO" id="GO:0005634">
    <property type="term" value="C:nucleus"/>
    <property type="evidence" value="ECO:0007669"/>
    <property type="project" value="TreeGrafter"/>
</dbReference>
<sequence>MPKRVSDNNNNTNVNKKSKGPERPKLFQQLKAKFEKVNIFYAFCDAKLTTSITFQTIQKSVPDLTIEDLVAVNVIIPNFVHFHFIDAHLLEIEFGTTQNKNRSARETESDWWSKRTSATPAIKPGAIQKIIEQQNKLFENSMHAFLIQCQQEGIDPNDHLLKEIEKNTPIHLPSDDEWFQEEEEAESIGRVIDKLKSEPFYAGQLDHLENQILLPSKPPMYGEVEDLPKEIVCALEKKGISNLYIHQANAIKGIREGKHVIVSTSTASGKSLIYQIPVLESLLRDPSSKALYIFPTKALAQDQKRAFQEMIQLMPTLKHTLVSTFDGDTPTDQRTFTRDHASVIFTNPDMLHHAILANHRRWQSFLSKLKYIVVDELHVYSGLFGLHTAYILRRLRRLCDHDGNRDYQFIACSATIANPEKHMRTLFGIENIQWIDQDGAPHGQKHFILWNPSLITPQERRGAVAEGAALLEYFLERKVRTIAFCKVRKTCELLMKHIRESLERKQKREVLQKVMSYRGGYRPEERRRIEKRLFDGDLLVVIATNALELGVDIGSLDAVLMIGVPWSTSAMWQQSGRAGRRNTDSLSLVVADKHPLDQYYANHPLELFTKTPDELSLELENQLVLESHLQCAAEELMIDLSRDMLYFGSNITEICEQHLTKMGEGVSGLHDLLPLFKANQFYRPDPRFRPYPSQYVNIRHANQDTFAVIDVTDNKNTVMEEIEVSRAGFEIYEGAIFIHQGRTYLVEECHIDKRYAKVHLVRVNWTTTQRDYTDVDAIKTDASKQIMETKNLVCYGQVRVSTTVFGYYRIDQRNRIMDSHEVYMDPIITFSNGIWADVPSAAVRQLKELEIDPMAAVHAACEYSLFHITPTQICVFQFNPSKDRVQKSTCDKTKTNEIIRI</sequence>
<keyword evidence="7" id="KW-1185">Reference proteome</keyword>
<evidence type="ECO:0008006" key="8">
    <source>
        <dbReference type="Google" id="ProtNLM"/>
    </source>
</evidence>
<dbReference type="GO" id="GO:0005524">
    <property type="term" value="F:ATP binding"/>
    <property type="evidence" value="ECO:0007669"/>
    <property type="project" value="UniProtKB-KW"/>
</dbReference>
<dbReference type="PANTHER" id="PTHR47957">
    <property type="entry name" value="ATP-DEPENDENT HELICASE HRQ1"/>
    <property type="match status" value="1"/>
</dbReference>
<evidence type="ECO:0000256" key="2">
    <source>
        <dbReference type="ARBA" id="ARBA00022840"/>
    </source>
</evidence>
<dbReference type="Pfam" id="PF00271">
    <property type="entry name" value="Helicase_C"/>
    <property type="match status" value="1"/>
</dbReference>
<dbReference type="EMBL" id="JAANQT010000882">
    <property type="protein sequence ID" value="KAG1307793.1"/>
    <property type="molecule type" value="Genomic_DNA"/>
</dbReference>
<dbReference type="PROSITE" id="PS51192">
    <property type="entry name" value="HELICASE_ATP_BIND_1"/>
    <property type="match status" value="1"/>
</dbReference>
<keyword evidence="2" id="KW-0067">ATP-binding</keyword>
<evidence type="ECO:0000313" key="6">
    <source>
        <dbReference type="EMBL" id="KAG1307793.1"/>
    </source>
</evidence>
<dbReference type="Gene3D" id="3.40.50.300">
    <property type="entry name" value="P-loop containing nucleotide triphosphate hydrolases"/>
    <property type="match status" value="2"/>
</dbReference>
<feature type="domain" description="Helicase C-terminal" evidence="5">
    <location>
        <begin position="470"/>
        <end position="623"/>
    </location>
</feature>
<dbReference type="InterPro" id="IPR014001">
    <property type="entry name" value="Helicase_ATP-bd"/>
</dbReference>
<evidence type="ECO:0000256" key="1">
    <source>
        <dbReference type="ARBA" id="ARBA00022741"/>
    </source>
</evidence>
<dbReference type="GO" id="GO:0043138">
    <property type="term" value="F:3'-5' DNA helicase activity"/>
    <property type="evidence" value="ECO:0007669"/>
    <property type="project" value="TreeGrafter"/>
</dbReference>
<dbReference type="CDD" id="cd17923">
    <property type="entry name" value="DEXHc_Hrq1-like"/>
    <property type="match status" value="1"/>
</dbReference>
<dbReference type="OrthoDB" id="18781at2759"/>
<evidence type="ECO:0000313" key="7">
    <source>
        <dbReference type="Proteomes" id="UP000716291"/>
    </source>
</evidence>
<dbReference type="Pfam" id="PF22982">
    <property type="entry name" value="WHD_HRQ1"/>
    <property type="match status" value="1"/>
</dbReference>
<organism evidence="6 7">
    <name type="scientific">Rhizopus oryzae</name>
    <name type="common">Mucormycosis agent</name>
    <name type="synonym">Rhizopus arrhizus var. delemar</name>
    <dbReference type="NCBI Taxonomy" id="64495"/>
    <lineage>
        <taxon>Eukaryota</taxon>
        <taxon>Fungi</taxon>
        <taxon>Fungi incertae sedis</taxon>
        <taxon>Mucoromycota</taxon>
        <taxon>Mucoromycotina</taxon>
        <taxon>Mucoromycetes</taxon>
        <taxon>Mucorales</taxon>
        <taxon>Mucorineae</taxon>
        <taxon>Rhizopodaceae</taxon>
        <taxon>Rhizopus</taxon>
    </lineage>
</organism>
<gene>
    <name evidence="6" type="ORF">G6F64_006535</name>
</gene>
<dbReference type="InterPro" id="IPR055227">
    <property type="entry name" value="HRQ1_WHD"/>
</dbReference>
<dbReference type="AlphaFoldDB" id="A0A9P6X8S6"/>
<evidence type="ECO:0000259" key="4">
    <source>
        <dbReference type="PROSITE" id="PS51192"/>
    </source>
</evidence>
<dbReference type="SMART" id="SM00487">
    <property type="entry name" value="DEXDc"/>
    <property type="match status" value="1"/>
</dbReference>
<dbReference type="InterPro" id="IPR027417">
    <property type="entry name" value="P-loop_NTPase"/>
</dbReference>
<dbReference type="InterPro" id="IPR011545">
    <property type="entry name" value="DEAD/DEAH_box_helicase_dom"/>
</dbReference>
<dbReference type="Pfam" id="PF00270">
    <property type="entry name" value="DEAD"/>
    <property type="match status" value="1"/>
</dbReference>
<reference evidence="6" key="1">
    <citation type="journal article" date="2020" name="Microb. Genom.">
        <title>Genetic diversity of clinical and environmental Mucorales isolates obtained from an investigation of mucormycosis cases among solid organ transplant recipients.</title>
        <authorList>
            <person name="Nguyen M.H."/>
            <person name="Kaul D."/>
            <person name="Muto C."/>
            <person name="Cheng S.J."/>
            <person name="Richter R.A."/>
            <person name="Bruno V.M."/>
            <person name="Liu G."/>
            <person name="Beyhan S."/>
            <person name="Sundermann A.J."/>
            <person name="Mounaud S."/>
            <person name="Pasculle A.W."/>
            <person name="Nierman W.C."/>
            <person name="Driscoll E."/>
            <person name="Cumbie R."/>
            <person name="Clancy C.J."/>
            <person name="Dupont C.L."/>
        </authorList>
    </citation>
    <scope>NUCLEOTIDE SEQUENCE</scope>
    <source>
        <strain evidence="6">GL11</strain>
    </source>
</reference>
<dbReference type="Proteomes" id="UP000716291">
    <property type="component" value="Unassembled WGS sequence"/>
</dbReference>
<evidence type="ECO:0000259" key="5">
    <source>
        <dbReference type="PROSITE" id="PS51194"/>
    </source>
</evidence>
<dbReference type="InterPro" id="IPR001650">
    <property type="entry name" value="Helicase_C-like"/>
</dbReference>
<proteinExistence type="predicted"/>